<dbReference type="NCBIfam" id="TIGR01167">
    <property type="entry name" value="LPXTG_anchor"/>
    <property type="match status" value="1"/>
</dbReference>
<accession>A0A0R1U2Y4</accession>
<feature type="region of interest" description="Disordered" evidence="6">
    <location>
        <begin position="102"/>
        <end position="136"/>
    </location>
</feature>
<evidence type="ECO:0000259" key="8">
    <source>
        <dbReference type="Pfam" id="PF00746"/>
    </source>
</evidence>
<dbReference type="Proteomes" id="UP000050816">
    <property type="component" value="Unassembled WGS sequence"/>
</dbReference>
<proteinExistence type="predicted"/>
<name>A0A0R1U2Y4_9LACO</name>
<feature type="signal peptide" evidence="7">
    <location>
        <begin position="1"/>
        <end position="38"/>
    </location>
</feature>
<reference evidence="9 10" key="1">
    <citation type="journal article" date="2015" name="Genome Announc.">
        <title>Expanding the biotechnology potential of lactobacilli through comparative genomics of 213 strains and associated genera.</title>
        <authorList>
            <person name="Sun Z."/>
            <person name="Harris H.M."/>
            <person name="McCann A."/>
            <person name="Guo C."/>
            <person name="Argimon S."/>
            <person name="Zhang W."/>
            <person name="Yang X."/>
            <person name="Jeffery I.B."/>
            <person name="Cooney J.C."/>
            <person name="Kagawa T.F."/>
            <person name="Liu W."/>
            <person name="Song Y."/>
            <person name="Salvetti E."/>
            <person name="Wrobel A."/>
            <person name="Rasinkangas P."/>
            <person name="Parkhill J."/>
            <person name="Rea M.C."/>
            <person name="O'Sullivan O."/>
            <person name="Ritari J."/>
            <person name="Douillard F.P."/>
            <person name="Paul Ross R."/>
            <person name="Yang R."/>
            <person name="Briner A.E."/>
            <person name="Felis G.E."/>
            <person name="de Vos W.M."/>
            <person name="Barrangou R."/>
            <person name="Klaenhammer T.R."/>
            <person name="Caufield P.W."/>
            <person name="Cui Y."/>
            <person name="Zhang H."/>
            <person name="O'Toole P.W."/>
        </authorList>
    </citation>
    <scope>NUCLEOTIDE SEQUENCE [LARGE SCALE GENOMIC DNA]</scope>
    <source>
        <strain evidence="9 10">DSM 15946</strain>
    </source>
</reference>
<dbReference type="PATRIC" id="fig|1423760.3.peg.1041"/>
<dbReference type="RefSeq" id="WP_056955643.1">
    <property type="nucleotide sequence ID" value="NZ_AZFK01000088.1"/>
</dbReference>
<keyword evidence="2" id="KW-0964">Secreted</keyword>
<sequence>MTKQNNRKKGEVKMLLGLTGTAAALAGGALVSTNVAHADTVDQPNQPVVQQTATDPAQTAKANLQTAQTKADQATQAQNEAQTAYDHAQGQLNQAHQAVATDQQAVQTAQDHVNQASQAVQSAQAGGPTVTSDQVNQASQAVAQAQQAANQAQQQADQAATAVTRAQQAVDQAQAGNKNTAAQASQAAQEYLQAQIKMGQAENDFDQGTDGTDNWVKDAYHWTPSGEINDQQQVKYLNILYQQSLRDHGQLSLPSNLPSNADLKNAMDEYRDQMSSDAQDQAAVLRGKSLTPEARQAVETNHNVYANYLDHNTINALNDGKWDSAALANSFYPGLSKLNAWKYYANQFGKDGATDPNLKVPAQYKSLTDYYDHNLTPWAKSLTWHSTAKDQQELLPEIAVKHADGSITYDFSKLTDQHLIELNQFGMDILNQIRLHLPSPDGVGEFVGFNTTMLEAAKHAAQVYTQDNWHYLDKGGHDTRALANKDNVWAYGENVDARRDNFPIKNMDDLKHALWLNLREGLFNDGTSNWGHTSNFLGTAFGGFAFDNVTPQGWWQNWVRSGQMHFLTASGAYATDGNPTNLYHLNGDDEAERYSTSIGNNVIALKASPNESKYAINNLNQAFAKAGISADQQNQIKAVLAQQGIKQALDTLNDVVKQDARNKAALIADDPTGYQKLQQALKEFEAARDKYASTPGVGAYIWDSWMVEPMKTHPVTNNSSLSKAQEDLDQAQAAKTKADQALKDAQKQLTDRQAKLKDLQQRAKTLPQAQADYAKAQKALADAQKQLDADQQALRTAQANQAKAKQALAAAQQAYQTAQKDLATARQAYAKTQAHDNLNNQVAHQAEQLNRNDHRTGNTSAQAGTSMTVSVVNGASHVAAAAGKVAQAEVNHLTATAQQAAGAVKDAKLPQTGAAQASSNWAVLGLASLLGFIGFGGRRKFRA</sequence>
<dbReference type="InterPro" id="IPR019931">
    <property type="entry name" value="LPXTG_anchor"/>
</dbReference>
<feature type="coiled-coil region" evidence="5">
    <location>
        <begin position="721"/>
        <end position="828"/>
    </location>
</feature>
<evidence type="ECO:0000313" key="10">
    <source>
        <dbReference type="Proteomes" id="UP000050816"/>
    </source>
</evidence>
<protein>
    <recommendedName>
        <fullName evidence="8">Gram-positive cocci surface proteins LPxTG domain-containing protein</fullName>
    </recommendedName>
</protein>
<keyword evidence="4" id="KW-0572">Peptidoglycan-anchor</keyword>
<dbReference type="AlphaFoldDB" id="A0A0R1U2Y4"/>
<evidence type="ECO:0000256" key="2">
    <source>
        <dbReference type="ARBA" id="ARBA00022525"/>
    </source>
</evidence>
<evidence type="ECO:0000256" key="5">
    <source>
        <dbReference type="SAM" id="Coils"/>
    </source>
</evidence>
<dbReference type="EMBL" id="AZFK01000088">
    <property type="protein sequence ID" value="KRL87692.1"/>
    <property type="molecule type" value="Genomic_DNA"/>
</dbReference>
<comment type="caution">
    <text evidence="9">The sequence shown here is derived from an EMBL/GenBank/DDBJ whole genome shotgun (WGS) entry which is preliminary data.</text>
</comment>
<evidence type="ECO:0000256" key="4">
    <source>
        <dbReference type="ARBA" id="ARBA00023088"/>
    </source>
</evidence>
<dbReference type="Pfam" id="PF00746">
    <property type="entry name" value="Gram_pos_anchor"/>
    <property type="match status" value="1"/>
</dbReference>
<feature type="chain" id="PRO_5006411423" description="Gram-positive cocci surface proteins LPxTG domain-containing protein" evidence="7">
    <location>
        <begin position="39"/>
        <end position="943"/>
    </location>
</feature>
<evidence type="ECO:0000313" key="9">
    <source>
        <dbReference type="EMBL" id="KRL87692.1"/>
    </source>
</evidence>
<feature type="coiled-coil region" evidence="5">
    <location>
        <begin position="57"/>
        <end position="84"/>
    </location>
</feature>
<evidence type="ECO:0000256" key="6">
    <source>
        <dbReference type="SAM" id="MobiDB-lite"/>
    </source>
</evidence>
<dbReference type="SUPFAM" id="SSF57997">
    <property type="entry name" value="Tropomyosin"/>
    <property type="match status" value="1"/>
</dbReference>
<dbReference type="Gene3D" id="1.20.120.330">
    <property type="entry name" value="Nucleotidyltransferases domain 2"/>
    <property type="match status" value="1"/>
</dbReference>
<evidence type="ECO:0000256" key="1">
    <source>
        <dbReference type="ARBA" id="ARBA00022512"/>
    </source>
</evidence>
<keyword evidence="3 7" id="KW-0732">Signal</keyword>
<evidence type="ECO:0000256" key="7">
    <source>
        <dbReference type="SAM" id="SignalP"/>
    </source>
</evidence>
<keyword evidence="5" id="KW-0175">Coiled coil</keyword>
<dbReference type="NCBIfam" id="TIGR04320">
    <property type="entry name" value="Surf_Exclu_PgrA"/>
    <property type="match status" value="1"/>
</dbReference>
<keyword evidence="1" id="KW-0134">Cell wall</keyword>
<dbReference type="InterPro" id="IPR027607">
    <property type="entry name" value="Surf_Exclu_SEC10/PgrA"/>
</dbReference>
<feature type="domain" description="Gram-positive cocci surface proteins LPxTG" evidence="8">
    <location>
        <begin position="905"/>
        <end position="940"/>
    </location>
</feature>
<organism evidence="9 10">
    <name type="scientific">Limosilactobacillus ingluviei DSM 15946</name>
    <dbReference type="NCBI Taxonomy" id="1423760"/>
    <lineage>
        <taxon>Bacteria</taxon>
        <taxon>Bacillati</taxon>
        <taxon>Bacillota</taxon>
        <taxon>Bacilli</taxon>
        <taxon>Lactobacillales</taxon>
        <taxon>Lactobacillaceae</taxon>
        <taxon>Limosilactobacillus</taxon>
    </lineage>
</organism>
<feature type="compositionally biased region" description="Low complexity" evidence="6">
    <location>
        <begin position="102"/>
        <end position="125"/>
    </location>
</feature>
<gene>
    <name evidence="9" type="ORF">FC43_GL001008</name>
</gene>
<evidence type="ECO:0000256" key="3">
    <source>
        <dbReference type="ARBA" id="ARBA00022729"/>
    </source>
</evidence>